<dbReference type="Pfam" id="PF04828">
    <property type="entry name" value="GFA"/>
    <property type="match status" value="1"/>
</dbReference>
<reference evidence="6 7" key="1">
    <citation type="journal article" date="2011" name="Stand. Genomic Sci.">
        <title>Complete genome of the onion pathogen Enterobacter cloacae EcWSU1.</title>
        <authorList>
            <person name="Humann J.L."/>
            <person name="Wildung M."/>
            <person name="Cheng C.H."/>
            <person name="Lee T."/>
            <person name="Stewart J.E."/>
            <person name="Drew J.C."/>
            <person name="Triplett E.W."/>
            <person name="Main D."/>
            <person name="Schroeder B.K."/>
        </authorList>
    </citation>
    <scope>NUCLEOTIDE SEQUENCE [LARGE SCALE GENOMIC DNA]</scope>
    <source>
        <strain evidence="6 7">EcWSU1</strain>
    </source>
</reference>
<evidence type="ECO:0000313" key="6">
    <source>
        <dbReference type="EMBL" id="AEW73792.1"/>
    </source>
</evidence>
<dbReference type="EMBL" id="CP002886">
    <property type="protein sequence ID" value="AEW73792.1"/>
    <property type="molecule type" value="Genomic_DNA"/>
</dbReference>
<name>G8LCG0_9ENTR</name>
<dbReference type="InterPro" id="IPR011057">
    <property type="entry name" value="Mss4-like_sf"/>
</dbReference>
<dbReference type="PROSITE" id="PS51891">
    <property type="entry name" value="CENP_V_GFA"/>
    <property type="match status" value="1"/>
</dbReference>
<evidence type="ECO:0000313" key="7">
    <source>
        <dbReference type="Proteomes" id="UP000007838"/>
    </source>
</evidence>
<sequence>MTGVIKEHAMHIFKGRCLCGMSQFSVSLNNFDVYACHCTQCQKWSGGMAMYLEAQGQPLVEEESIAPSHFTSSARGERWFCPGCGCPLWFTLTARSTTRYFIPWTQLEMSEDERRRLILAAEIYTETQPAFFGLTGQYARFSGTEIEAHDKRCLLTPHDAH</sequence>
<dbReference type="PANTHER" id="PTHR33337">
    <property type="entry name" value="GFA DOMAIN-CONTAINING PROTEIN"/>
    <property type="match status" value="1"/>
</dbReference>
<evidence type="ECO:0000259" key="5">
    <source>
        <dbReference type="PROSITE" id="PS51891"/>
    </source>
</evidence>
<dbReference type="eggNOG" id="COG3791">
    <property type="taxonomic scope" value="Bacteria"/>
</dbReference>
<dbReference type="InterPro" id="IPR006913">
    <property type="entry name" value="CENP-V/GFA"/>
</dbReference>
<gene>
    <name evidence="6" type="ORF">EcWSU1_02357</name>
</gene>
<dbReference type="GO" id="GO:0046872">
    <property type="term" value="F:metal ion binding"/>
    <property type="evidence" value="ECO:0007669"/>
    <property type="project" value="UniProtKB-KW"/>
</dbReference>
<proteinExistence type="inferred from homology"/>
<feature type="domain" description="CENP-V/GFA" evidence="5">
    <location>
        <begin position="13"/>
        <end position="150"/>
    </location>
</feature>
<dbReference type="SUPFAM" id="SSF51316">
    <property type="entry name" value="Mss4-like"/>
    <property type="match status" value="1"/>
</dbReference>
<dbReference type="HOGENOM" id="CLU_055491_4_1_6"/>
<dbReference type="AlphaFoldDB" id="G8LCG0"/>
<evidence type="ECO:0000256" key="4">
    <source>
        <dbReference type="ARBA" id="ARBA00023239"/>
    </source>
</evidence>
<evidence type="ECO:0000256" key="1">
    <source>
        <dbReference type="ARBA" id="ARBA00005495"/>
    </source>
</evidence>
<dbReference type="GO" id="GO:0016846">
    <property type="term" value="F:carbon-sulfur lyase activity"/>
    <property type="evidence" value="ECO:0007669"/>
    <property type="project" value="InterPro"/>
</dbReference>
<comment type="similarity">
    <text evidence="1">Belongs to the Gfa family.</text>
</comment>
<dbReference type="Gene3D" id="3.90.1590.10">
    <property type="entry name" value="glutathione-dependent formaldehyde- activating enzyme (gfa)"/>
    <property type="match status" value="1"/>
</dbReference>
<dbReference type="PANTHER" id="PTHR33337:SF40">
    <property type="entry name" value="CENP-V_GFA DOMAIN-CONTAINING PROTEIN-RELATED"/>
    <property type="match status" value="1"/>
</dbReference>
<keyword evidence="4" id="KW-0456">Lyase</keyword>
<keyword evidence="3" id="KW-0862">Zinc</keyword>
<dbReference type="KEGG" id="eec:EcWSU1_02357"/>
<organism evidence="6 7">
    <name type="scientific">Enterobacter ludwigii</name>
    <dbReference type="NCBI Taxonomy" id="299767"/>
    <lineage>
        <taxon>Bacteria</taxon>
        <taxon>Pseudomonadati</taxon>
        <taxon>Pseudomonadota</taxon>
        <taxon>Gammaproteobacteria</taxon>
        <taxon>Enterobacterales</taxon>
        <taxon>Enterobacteriaceae</taxon>
        <taxon>Enterobacter</taxon>
        <taxon>Enterobacter cloacae complex</taxon>
    </lineage>
</organism>
<evidence type="ECO:0000256" key="3">
    <source>
        <dbReference type="ARBA" id="ARBA00022833"/>
    </source>
</evidence>
<protein>
    <recommendedName>
        <fullName evidence="5">CENP-V/GFA domain-containing protein</fullName>
    </recommendedName>
</protein>
<keyword evidence="2" id="KW-0479">Metal-binding</keyword>
<dbReference type="Proteomes" id="UP000007838">
    <property type="component" value="Chromosome"/>
</dbReference>
<accession>G8LCG0</accession>
<evidence type="ECO:0000256" key="2">
    <source>
        <dbReference type="ARBA" id="ARBA00022723"/>
    </source>
</evidence>